<dbReference type="AlphaFoldDB" id="A0A6A5GFH5"/>
<gene>
    <name evidence="1" type="ORF">GCK72_020427</name>
</gene>
<dbReference type="KEGG" id="crq:GCK72_020427"/>
<comment type="caution">
    <text evidence="1">The sequence shown here is derived from an EMBL/GenBank/DDBJ whole genome shotgun (WGS) entry which is preliminary data.</text>
</comment>
<evidence type="ECO:0000313" key="2">
    <source>
        <dbReference type="Proteomes" id="UP000483820"/>
    </source>
</evidence>
<dbReference type="CTD" id="9820733"/>
<protein>
    <submittedName>
        <fullName evidence="1">Uncharacterized protein</fullName>
    </submittedName>
</protein>
<dbReference type="Proteomes" id="UP000483820">
    <property type="component" value="Chromosome V"/>
</dbReference>
<proteinExistence type="predicted"/>
<sequence>MKKHIEIQSLLVAPVGNFIHGGSLFDLPKYMIYTSKGPILATYCEPFGMNFGCRMAKGNCGFPSYRMCPVSQRHIPNKIYIVELGDATVVSSTVNHFSLFVNGLNTTFTDHRFPATGQLLIRAPHSTEVKIENRAVQGRHDHFEN</sequence>
<accession>A0A6A5GFH5</accession>
<dbReference type="GeneID" id="9820733"/>
<dbReference type="RefSeq" id="XP_053582488.1">
    <property type="nucleotide sequence ID" value="XM_053733575.1"/>
</dbReference>
<dbReference type="EMBL" id="WUAV01000005">
    <property type="protein sequence ID" value="KAF1753870.1"/>
    <property type="molecule type" value="Genomic_DNA"/>
</dbReference>
<name>A0A6A5GFH5_CAERE</name>
<reference evidence="1 2" key="1">
    <citation type="submission" date="2019-12" db="EMBL/GenBank/DDBJ databases">
        <title>Chromosome-level assembly of the Caenorhabditis remanei genome.</title>
        <authorList>
            <person name="Teterina A.A."/>
            <person name="Willis J.H."/>
            <person name="Phillips P.C."/>
        </authorList>
    </citation>
    <scope>NUCLEOTIDE SEQUENCE [LARGE SCALE GENOMIC DNA]</scope>
    <source>
        <strain evidence="1 2">PX506</strain>
        <tissue evidence="1">Whole organism</tissue>
    </source>
</reference>
<organism evidence="1 2">
    <name type="scientific">Caenorhabditis remanei</name>
    <name type="common">Caenorhabditis vulgaris</name>
    <dbReference type="NCBI Taxonomy" id="31234"/>
    <lineage>
        <taxon>Eukaryota</taxon>
        <taxon>Metazoa</taxon>
        <taxon>Ecdysozoa</taxon>
        <taxon>Nematoda</taxon>
        <taxon>Chromadorea</taxon>
        <taxon>Rhabditida</taxon>
        <taxon>Rhabditina</taxon>
        <taxon>Rhabditomorpha</taxon>
        <taxon>Rhabditoidea</taxon>
        <taxon>Rhabditidae</taxon>
        <taxon>Peloderinae</taxon>
        <taxon>Caenorhabditis</taxon>
    </lineage>
</organism>
<evidence type="ECO:0000313" key="1">
    <source>
        <dbReference type="EMBL" id="KAF1753870.1"/>
    </source>
</evidence>